<dbReference type="InterPro" id="IPR035940">
    <property type="entry name" value="CAP_sf"/>
</dbReference>
<dbReference type="RefSeq" id="WP_086169940.1">
    <property type="nucleotide sequence ID" value="NZ_MRYD01000070.1"/>
</dbReference>
<protein>
    <recommendedName>
        <fullName evidence="2">SCP domain-containing protein</fullName>
    </recommendedName>
</protein>
<dbReference type="Pfam" id="PF00188">
    <property type="entry name" value="CAP"/>
    <property type="match status" value="1"/>
</dbReference>
<sequence length="195" mass="20661">MSLAAASLLSTVLLPVTATPSSAQDTCAQLERSGYYDKPPTETGTYSSASVRCLINAERAKRGLPAYKDNSALSAAASKHARASRDGKWWGYANSHVNPFTGSTIGSRITAENYCPNPTYWRYAEVTYNGWGGGGTPRSAVHWWVNVSTYGHRQIILDPGLTDFGVGSIAGAADAAGAGKTDAGTYVVDFGVCRR</sequence>
<proteinExistence type="predicted"/>
<keyword evidence="1" id="KW-0732">Signal</keyword>
<gene>
    <name evidence="3" type="ORF">OQI_15420</name>
</gene>
<dbReference type="InterPro" id="IPR014044">
    <property type="entry name" value="CAP_dom"/>
</dbReference>
<feature type="domain" description="SCP" evidence="2">
    <location>
        <begin position="54"/>
        <end position="171"/>
    </location>
</feature>
<evidence type="ECO:0000313" key="4">
    <source>
        <dbReference type="Proteomes" id="UP000194266"/>
    </source>
</evidence>
<dbReference type="Gene3D" id="3.40.33.10">
    <property type="entry name" value="CAP"/>
    <property type="match status" value="1"/>
</dbReference>
<dbReference type="Proteomes" id="UP000194266">
    <property type="component" value="Unassembled WGS sequence"/>
</dbReference>
<dbReference type="CDD" id="cd05379">
    <property type="entry name" value="CAP_bacterial"/>
    <property type="match status" value="1"/>
</dbReference>
<comment type="caution">
    <text evidence="3">The sequence shown here is derived from an EMBL/GenBank/DDBJ whole genome shotgun (WGS) entry which is preliminary data.</text>
</comment>
<feature type="signal peptide" evidence="1">
    <location>
        <begin position="1"/>
        <end position="23"/>
    </location>
</feature>
<dbReference type="SUPFAM" id="SSF55797">
    <property type="entry name" value="PR-1-like"/>
    <property type="match status" value="1"/>
</dbReference>
<reference evidence="3 4" key="1">
    <citation type="submission" date="2016-12" db="EMBL/GenBank/DDBJ databases">
        <title>Genome Mining:The Detection of Biosynthetic Gene Clusters to Aid in the Expression of Curamycin A produced by Streptomyces sp. strain CZA14.</title>
        <authorList>
            <person name="Durrell K.A."/>
            <person name="Kirby B.M."/>
            <person name="Khan W."/>
            <person name="Mthethwa T."/>
            <person name="Le Roes-Hill M."/>
        </authorList>
    </citation>
    <scope>NUCLEOTIDE SEQUENCE [LARGE SCALE GENOMIC DNA]</scope>
    <source>
        <strain evidence="3 4">CZA14</strain>
    </source>
</reference>
<name>A0ABX3YI64_9ACTN</name>
<evidence type="ECO:0000313" key="3">
    <source>
        <dbReference type="EMBL" id="OSZ59605.1"/>
    </source>
</evidence>
<dbReference type="EMBL" id="MRYD01000070">
    <property type="protein sequence ID" value="OSZ59605.1"/>
    <property type="molecule type" value="Genomic_DNA"/>
</dbReference>
<evidence type="ECO:0000259" key="2">
    <source>
        <dbReference type="Pfam" id="PF00188"/>
    </source>
</evidence>
<feature type="chain" id="PRO_5046285924" description="SCP domain-containing protein" evidence="1">
    <location>
        <begin position="24"/>
        <end position="195"/>
    </location>
</feature>
<keyword evidence="4" id="KW-1185">Reference proteome</keyword>
<accession>A0ABX3YI64</accession>
<organism evidence="3 4">
    <name type="scientific">Streptomyces pharetrae CZA14</name>
    <dbReference type="NCBI Taxonomy" id="1144883"/>
    <lineage>
        <taxon>Bacteria</taxon>
        <taxon>Bacillati</taxon>
        <taxon>Actinomycetota</taxon>
        <taxon>Actinomycetes</taxon>
        <taxon>Kitasatosporales</taxon>
        <taxon>Streptomycetaceae</taxon>
        <taxon>Streptomyces</taxon>
    </lineage>
</organism>
<evidence type="ECO:0000256" key="1">
    <source>
        <dbReference type="SAM" id="SignalP"/>
    </source>
</evidence>